<evidence type="ECO:0000259" key="6">
    <source>
        <dbReference type="Pfam" id="PF00136"/>
    </source>
</evidence>
<evidence type="ECO:0000256" key="2">
    <source>
        <dbReference type="ARBA" id="ARBA00022679"/>
    </source>
</evidence>
<dbReference type="Proteomes" id="UP001473302">
    <property type="component" value="Unassembled WGS sequence"/>
</dbReference>
<name>A0ABP9YZ27_9FUNG</name>
<dbReference type="InterPro" id="IPR006134">
    <property type="entry name" value="DNA-dir_DNA_pol_B_multi_dom"/>
</dbReference>
<feature type="domain" description="DNA-directed DNA polymerase family B multifunctional" evidence="6">
    <location>
        <begin position="17"/>
        <end position="222"/>
    </location>
</feature>
<organism evidence="7 8">
    <name type="scientific">Mucor flavus</name>
    <dbReference type="NCBI Taxonomy" id="439312"/>
    <lineage>
        <taxon>Eukaryota</taxon>
        <taxon>Fungi</taxon>
        <taxon>Fungi incertae sedis</taxon>
        <taxon>Mucoromycota</taxon>
        <taxon>Mucoromycotina</taxon>
        <taxon>Mucoromycetes</taxon>
        <taxon>Mucorales</taxon>
        <taxon>Mucorineae</taxon>
        <taxon>Mucoraceae</taxon>
        <taxon>Mucor</taxon>
    </lineage>
</organism>
<accession>A0ABP9YZ27</accession>
<dbReference type="EMBL" id="BAABUK010000012">
    <property type="protein sequence ID" value="GAA5812104.1"/>
    <property type="molecule type" value="Genomic_DNA"/>
</dbReference>
<keyword evidence="2" id="KW-0808">Transferase</keyword>
<evidence type="ECO:0000256" key="1">
    <source>
        <dbReference type="ARBA" id="ARBA00012417"/>
    </source>
</evidence>
<gene>
    <name evidence="7" type="ORF">MFLAVUS_005554</name>
</gene>
<dbReference type="Gene3D" id="3.90.1600.10">
    <property type="entry name" value="Palm domain of DNA polymerase"/>
    <property type="match status" value="1"/>
</dbReference>
<dbReference type="InterPro" id="IPR023211">
    <property type="entry name" value="DNA_pol_palm_dom_sf"/>
</dbReference>
<sequence length="233" mass="26630">MEQDNTDSMDIPSTPSPDIDEGIFPKLVSIFVNRRKEIKRSMENRDLSANTMSQCNIEQLALKLTTNSMYDCLGSPISWFYTHQLAMYITSKARRILKSAVDTTEQLGYDVVYRDTDSIMVNTQIKTFDLAKQVAEKVKEVVNQKYKLLKIGVNGYIKSTLLLKKKKYAMISVDELELKVDIRQSHFSSFQRTFNHLIDKYLSSLIIVVFVEAIGRESCEVGTYVVKVLGITD</sequence>
<dbReference type="Pfam" id="PF00136">
    <property type="entry name" value="DNA_pol_B"/>
    <property type="match status" value="1"/>
</dbReference>
<evidence type="ECO:0000256" key="5">
    <source>
        <dbReference type="SAM" id="MobiDB-lite"/>
    </source>
</evidence>
<dbReference type="PANTHER" id="PTHR45861:SF1">
    <property type="entry name" value="DNA POLYMERASE ALPHA CATALYTIC SUBUNIT"/>
    <property type="match status" value="1"/>
</dbReference>
<keyword evidence="8" id="KW-1185">Reference proteome</keyword>
<proteinExistence type="predicted"/>
<reference evidence="7 8" key="1">
    <citation type="submission" date="2024-04" db="EMBL/GenBank/DDBJ databases">
        <title>genome sequences of Mucor flavus KT1a and Helicostylum pulchrum KT1b strains isolated from the surface of a dry-aged beef.</title>
        <authorList>
            <person name="Toyotome T."/>
            <person name="Hosono M."/>
            <person name="Torimaru M."/>
            <person name="Fukuda K."/>
            <person name="Mikami N."/>
        </authorList>
    </citation>
    <scope>NUCLEOTIDE SEQUENCE [LARGE SCALE GENOMIC DNA]</scope>
    <source>
        <strain evidence="7 8">KT1a</strain>
    </source>
</reference>
<evidence type="ECO:0000256" key="3">
    <source>
        <dbReference type="ARBA" id="ARBA00022695"/>
    </source>
</evidence>
<feature type="region of interest" description="Disordered" evidence="5">
    <location>
        <begin position="1"/>
        <end position="20"/>
    </location>
</feature>
<comment type="caution">
    <text evidence="7">The sequence shown here is derived from an EMBL/GenBank/DDBJ whole genome shotgun (WGS) entry which is preliminary data.</text>
</comment>
<keyword evidence="4" id="KW-0239">DNA-directed DNA polymerase</keyword>
<evidence type="ECO:0000256" key="4">
    <source>
        <dbReference type="ARBA" id="ARBA00022932"/>
    </source>
</evidence>
<dbReference type="PANTHER" id="PTHR45861">
    <property type="entry name" value="DNA POLYMERASE ALPHA CATALYTIC SUBUNIT"/>
    <property type="match status" value="1"/>
</dbReference>
<evidence type="ECO:0000313" key="8">
    <source>
        <dbReference type="Proteomes" id="UP001473302"/>
    </source>
</evidence>
<dbReference type="Gene3D" id="1.10.287.690">
    <property type="entry name" value="Helix hairpin bin"/>
    <property type="match status" value="1"/>
</dbReference>
<dbReference type="EC" id="2.7.7.7" evidence="1"/>
<dbReference type="InterPro" id="IPR043502">
    <property type="entry name" value="DNA/RNA_pol_sf"/>
</dbReference>
<evidence type="ECO:0000313" key="7">
    <source>
        <dbReference type="EMBL" id="GAA5812104.1"/>
    </source>
</evidence>
<dbReference type="SUPFAM" id="SSF56672">
    <property type="entry name" value="DNA/RNA polymerases"/>
    <property type="match status" value="1"/>
</dbReference>
<keyword evidence="3" id="KW-0548">Nucleotidyltransferase</keyword>
<protein>
    <recommendedName>
        <fullName evidence="1">DNA-directed DNA polymerase</fullName>
        <ecNumber evidence="1">2.7.7.7</ecNumber>
    </recommendedName>
</protein>